<dbReference type="InterPro" id="IPR042524">
    <property type="entry name" value="Presenilin_C"/>
</dbReference>
<feature type="transmembrane region" description="Helical" evidence="2">
    <location>
        <begin position="292"/>
        <end position="311"/>
    </location>
</feature>
<feature type="transmembrane region" description="Helical" evidence="2">
    <location>
        <begin position="20"/>
        <end position="46"/>
    </location>
</feature>
<dbReference type="GO" id="GO:0007219">
    <property type="term" value="P:Notch signaling pathway"/>
    <property type="evidence" value="ECO:0000318"/>
    <property type="project" value="GO_Central"/>
</dbReference>
<dbReference type="PANTHER" id="PTHR10202:SF25">
    <property type="entry name" value="PRESENILIN SPE-4"/>
    <property type="match status" value="1"/>
</dbReference>
<dbReference type="AlphaFoldDB" id="A0A2A6BII2"/>
<evidence type="ECO:0000313" key="4">
    <source>
        <dbReference type="Proteomes" id="UP000005239"/>
    </source>
</evidence>
<organism evidence="3 4">
    <name type="scientific">Pristionchus pacificus</name>
    <name type="common">Parasitic nematode worm</name>
    <dbReference type="NCBI Taxonomy" id="54126"/>
    <lineage>
        <taxon>Eukaryota</taxon>
        <taxon>Metazoa</taxon>
        <taxon>Ecdysozoa</taxon>
        <taxon>Nematoda</taxon>
        <taxon>Chromadorea</taxon>
        <taxon>Rhabditida</taxon>
        <taxon>Rhabditina</taxon>
        <taxon>Diplogasteromorpha</taxon>
        <taxon>Diplogasteroidea</taxon>
        <taxon>Neodiplogasteridae</taxon>
        <taxon>Pristionchus</taxon>
    </lineage>
</organism>
<keyword evidence="4" id="KW-1185">Reference proteome</keyword>
<dbReference type="Gene3D" id="1.10.472.100">
    <property type="entry name" value="Presenilin"/>
    <property type="match status" value="1"/>
</dbReference>
<keyword evidence="2" id="KW-1133">Transmembrane helix</keyword>
<keyword evidence="2" id="KW-0812">Transmembrane</keyword>
<dbReference type="PANTHER" id="PTHR10202">
    <property type="entry name" value="PRESENILIN"/>
    <property type="match status" value="1"/>
</dbReference>
<name>A0A2A6BII2_PRIPA</name>
<feature type="transmembrane region" description="Helical" evidence="2">
    <location>
        <begin position="132"/>
        <end position="151"/>
    </location>
</feature>
<evidence type="ECO:0000256" key="2">
    <source>
        <dbReference type="SAM" id="Phobius"/>
    </source>
</evidence>
<dbReference type="GO" id="GO:0006509">
    <property type="term" value="P:membrane protein ectodomain proteolysis"/>
    <property type="evidence" value="ECO:0000318"/>
    <property type="project" value="GO_Central"/>
</dbReference>
<protein>
    <submittedName>
        <fullName evidence="3">Uncharacterized protein</fullName>
    </submittedName>
</protein>
<dbReference type="GO" id="GO:0034205">
    <property type="term" value="P:amyloid-beta formation"/>
    <property type="evidence" value="ECO:0000318"/>
    <property type="project" value="GO_Central"/>
</dbReference>
<dbReference type="GO" id="GO:0016485">
    <property type="term" value="P:protein processing"/>
    <property type="evidence" value="ECO:0000318"/>
    <property type="project" value="GO_Central"/>
</dbReference>
<reference evidence="4" key="1">
    <citation type="journal article" date="2008" name="Nat. Genet.">
        <title>The Pristionchus pacificus genome provides a unique perspective on nematode lifestyle and parasitism.</title>
        <authorList>
            <person name="Dieterich C."/>
            <person name="Clifton S.W."/>
            <person name="Schuster L.N."/>
            <person name="Chinwalla A."/>
            <person name="Delehaunty K."/>
            <person name="Dinkelacker I."/>
            <person name="Fulton L."/>
            <person name="Fulton R."/>
            <person name="Godfrey J."/>
            <person name="Minx P."/>
            <person name="Mitreva M."/>
            <person name="Roeseler W."/>
            <person name="Tian H."/>
            <person name="Witte H."/>
            <person name="Yang S.P."/>
            <person name="Wilson R.K."/>
            <person name="Sommer R.J."/>
        </authorList>
    </citation>
    <scope>NUCLEOTIDE SEQUENCE [LARGE SCALE GENOMIC DNA]</scope>
    <source>
        <strain evidence="4">PS312</strain>
    </source>
</reference>
<feature type="transmembrane region" description="Helical" evidence="2">
    <location>
        <begin position="102"/>
        <end position="120"/>
    </location>
</feature>
<feature type="transmembrane region" description="Helical" evidence="2">
    <location>
        <begin position="66"/>
        <end position="90"/>
    </location>
</feature>
<dbReference type="InterPro" id="IPR001108">
    <property type="entry name" value="Peptidase_A22A"/>
</dbReference>
<dbReference type="EnsemblMetazoa" id="PPA39894.1">
    <property type="protein sequence ID" value="PPA39894.1"/>
    <property type="gene ID" value="WBGene00278263"/>
</dbReference>
<proteinExistence type="predicted"/>
<feature type="region of interest" description="Disordered" evidence="1">
    <location>
        <begin position="245"/>
        <end position="264"/>
    </location>
</feature>
<dbReference type="Proteomes" id="UP000005239">
    <property type="component" value="Unassembled WGS sequence"/>
</dbReference>
<evidence type="ECO:0000313" key="3">
    <source>
        <dbReference type="EnsemblMetazoa" id="PPA39894.1"/>
    </source>
</evidence>
<dbReference type="GO" id="GO:0004175">
    <property type="term" value="F:endopeptidase activity"/>
    <property type="evidence" value="ECO:0000318"/>
    <property type="project" value="GO_Central"/>
</dbReference>
<feature type="compositionally biased region" description="Acidic residues" evidence="1">
    <location>
        <begin position="249"/>
        <end position="263"/>
    </location>
</feature>
<reference evidence="3" key="2">
    <citation type="submission" date="2022-06" db="UniProtKB">
        <authorList>
            <consortium name="EnsemblMetazoa"/>
        </authorList>
    </citation>
    <scope>IDENTIFICATION</scope>
    <source>
        <strain evidence="3">PS312</strain>
    </source>
</reference>
<accession>A0A2A6BII2</accession>
<accession>A0A8R1UT61</accession>
<sequence length="369" mass="39129">MSGCRSAVCAALRKHYHDIFLTLLLSICLTQAAWVVIYDCTAIRSIFDNESSGKTMGLSVNEWGSITAPISHAAKAAMALVSGLVTALVFRDYKKILKSLQTLSWVACSCLISGVIIMDVASELPVDEAAQLAIGAAAIAVYVGFTVLAFLTKHLPPRAHQLFVSPSSTSLVCPEARHGACWLRSLSEKRSSFSGHLAHGWRHSCRSTVPMLARPARRLAAGRDHQLPRECGKNILPIRRQLHDIGSSSDEDDGDESEREVEPEEAKGWYELGFGIIVYISVLVGSSMAVGVVPAAATTVGAVIGVAYVMCTPIEEGLPATAISIGGGVAGHAIGLAAMAAINYALAKLSDPPDDLPYFFPTVTPSCPA</sequence>
<gene>
    <name evidence="3" type="primary">WBGene00278263</name>
</gene>
<dbReference type="GO" id="GO:0042500">
    <property type="term" value="F:aspartic endopeptidase activity, intramembrane cleaving"/>
    <property type="evidence" value="ECO:0007669"/>
    <property type="project" value="InterPro"/>
</dbReference>
<keyword evidence="2" id="KW-0472">Membrane</keyword>
<evidence type="ECO:0000256" key="1">
    <source>
        <dbReference type="SAM" id="MobiDB-lite"/>
    </source>
</evidence>
<feature type="transmembrane region" description="Helical" evidence="2">
    <location>
        <begin position="323"/>
        <end position="346"/>
    </location>
</feature>
<dbReference type="GO" id="GO:0055074">
    <property type="term" value="P:calcium ion homeostasis"/>
    <property type="evidence" value="ECO:0000318"/>
    <property type="project" value="GO_Central"/>
</dbReference>
<dbReference type="GO" id="GO:0070765">
    <property type="term" value="C:gamma-secretase complex"/>
    <property type="evidence" value="ECO:0000318"/>
    <property type="project" value="GO_Central"/>
</dbReference>